<dbReference type="EMBL" id="PPEL01000017">
    <property type="protein sequence ID" value="PNV65768.1"/>
    <property type="molecule type" value="Genomic_DNA"/>
</dbReference>
<feature type="transmembrane region" description="Helical" evidence="1">
    <location>
        <begin position="51"/>
        <end position="70"/>
    </location>
</feature>
<accession>A0A2K2U6D0</accession>
<keyword evidence="3" id="KW-1185">Reference proteome</keyword>
<dbReference type="AlphaFoldDB" id="A0A2K2U6D0"/>
<protein>
    <submittedName>
        <fullName evidence="2">Uncharacterized protein</fullName>
    </submittedName>
</protein>
<name>A0A2K2U6D0_9ACTN</name>
<evidence type="ECO:0000313" key="2">
    <source>
        <dbReference type="EMBL" id="PNV65768.1"/>
    </source>
</evidence>
<organism evidence="2 3">
    <name type="scientific">Rubneribacter badeniensis</name>
    <dbReference type="NCBI Taxonomy" id="2070688"/>
    <lineage>
        <taxon>Bacteria</taxon>
        <taxon>Bacillati</taxon>
        <taxon>Actinomycetota</taxon>
        <taxon>Coriobacteriia</taxon>
        <taxon>Eggerthellales</taxon>
        <taxon>Eggerthellaceae</taxon>
        <taxon>Rubneribacter</taxon>
    </lineage>
</organism>
<evidence type="ECO:0000256" key="1">
    <source>
        <dbReference type="SAM" id="Phobius"/>
    </source>
</evidence>
<comment type="caution">
    <text evidence="2">The sequence shown here is derived from an EMBL/GenBank/DDBJ whole genome shotgun (WGS) entry which is preliminary data.</text>
</comment>
<gene>
    <name evidence="2" type="ORF">C2L80_04685</name>
</gene>
<sequence length="73" mass="8393">MSDIDEVKLELSGKTNFDEEHEGELFERISEVERQERAGDLVQGLSRGDCWLVVAMLAVFGVLPVIWYAVRYF</sequence>
<keyword evidence="1" id="KW-0472">Membrane</keyword>
<keyword evidence="1" id="KW-1133">Transmembrane helix</keyword>
<evidence type="ECO:0000313" key="3">
    <source>
        <dbReference type="Proteomes" id="UP000236488"/>
    </source>
</evidence>
<dbReference type="RefSeq" id="WP_087198274.1">
    <property type="nucleotide sequence ID" value="NZ_PPEL01000017.1"/>
</dbReference>
<proteinExistence type="predicted"/>
<reference evidence="2 3" key="1">
    <citation type="journal article" date="2018" name="Int. J. Syst. Evol. Microbiol.">
        <title>Rubneribacter badeniensis gen. nov., sp. nov. and Enteroscipio rubneri gen. nov., sp. nov., new members of the Eggerthellaceae isolated from human faeces.</title>
        <authorList>
            <person name="Danylec N."/>
            <person name="Gobl A."/>
            <person name="Stoll D.A."/>
            <person name="Hetzer B."/>
            <person name="Kulling S.E."/>
            <person name="Huch M."/>
        </authorList>
    </citation>
    <scope>NUCLEOTIDE SEQUENCE [LARGE SCALE GENOMIC DNA]</scope>
    <source>
        <strain evidence="2 3">ResAG-85</strain>
    </source>
</reference>
<dbReference type="Proteomes" id="UP000236488">
    <property type="component" value="Unassembled WGS sequence"/>
</dbReference>
<keyword evidence="1" id="KW-0812">Transmembrane</keyword>